<protein>
    <submittedName>
        <fullName evidence="2">Regulatory protein</fullName>
    </submittedName>
</protein>
<proteinExistence type="predicted"/>
<accession>A0A1Y5Q1Q7</accession>
<dbReference type="InterPro" id="IPR009560">
    <property type="entry name" value="DUF1176"/>
</dbReference>
<name>A0A1Y5Q1Q7_9GAMM</name>
<feature type="chain" id="PRO_5012057077" evidence="1">
    <location>
        <begin position="18"/>
        <end position="345"/>
    </location>
</feature>
<organism evidence="2">
    <name type="scientific">uncultured Stenotrophomonas sp</name>
    <dbReference type="NCBI Taxonomy" id="165438"/>
    <lineage>
        <taxon>Bacteria</taxon>
        <taxon>Pseudomonadati</taxon>
        <taxon>Pseudomonadota</taxon>
        <taxon>Gammaproteobacteria</taxon>
        <taxon>Lysobacterales</taxon>
        <taxon>Lysobacteraceae</taxon>
        <taxon>Stenotrophomonas</taxon>
        <taxon>environmental samples</taxon>
    </lineage>
</organism>
<evidence type="ECO:0000313" key="2">
    <source>
        <dbReference type="EMBL" id="SBV36160.1"/>
    </source>
</evidence>
<feature type="signal peptide" evidence="1">
    <location>
        <begin position="1"/>
        <end position="17"/>
    </location>
</feature>
<evidence type="ECO:0000256" key="1">
    <source>
        <dbReference type="SAM" id="SignalP"/>
    </source>
</evidence>
<dbReference type="AlphaFoldDB" id="A0A1Y5Q1Q7"/>
<reference evidence="2" key="1">
    <citation type="submission" date="2016-03" db="EMBL/GenBank/DDBJ databases">
        <authorList>
            <person name="Ploux O."/>
        </authorList>
    </citation>
    <scope>NUCLEOTIDE SEQUENCE</scope>
    <source>
        <strain evidence="2">UC10</strain>
    </source>
</reference>
<dbReference type="Pfam" id="PF06674">
    <property type="entry name" value="DUF1176"/>
    <property type="match status" value="1"/>
</dbReference>
<gene>
    <name evidence="2" type="primary">rpfI</name>
    <name evidence="2" type="ORF">STPYR_11090</name>
</gene>
<keyword evidence="1" id="KW-0732">Signal</keyword>
<sequence length="345" mass="37036">MTLVRPLLCTIALLSSAATTHTTDNGLEFSHADWQLVCDNTRTCRAAGYAPEYGEDGASVLLTRHAGPGQPVNAELQVSDTDEPAAADLHLHIDGNDLGVLGTAKQGGYALGTAQTTALLAALLRDSRIHVEHQEGRRWELSDQGAAAALLKMDEFQGRLDTPGALVRRGTRNEASVPPSLPAPVVFRPPLAPPHPGDGALARSPELRTALRATLDGAHCERFDELPADTPLQVDRLDGHRVLVSTPCWLAIYNAGSGYWIANDHAPFQPQLVTTRGTDYDAGQISADHKGRGLGDCWSHTGWTWDGSHFVLTSDYQTGMCRGMPGGFWVLPTLVSEVLDQATTE</sequence>
<dbReference type="EMBL" id="FLTS01000001">
    <property type="protein sequence ID" value="SBV36160.1"/>
    <property type="molecule type" value="Genomic_DNA"/>
</dbReference>